<protein>
    <submittedName>
        <fullName evidence="3">Proteasome accessory factor B</fullName>
    </submittedName>
</protein>
<dbReference type="PANTHER" id="PTHR34580">
    <property type="match status" value="1"/>
</dbReference>
<feature type="compositionally biased region" description="Low complexity" evidence="1">
    <location>
        <begin position="338"/>
        <end position="365"/>
    </location>
</feature>
<evidence type="ECO:0000313" key="4">
    <source>
        <dbReference type="Proteomes" id="UP001519305"/>
    </source>
</evidence>
<feature type="domain" description="WYL" evidence="2">
    <location>
        <begin position="173"/>
        <end position="230"/>
    </location>
</feature>
<dbReference type="PROSITE" id="PS52050">
    <property type="entry name" value="WYL"/>
    <property type="match status" value="1"/>
</dbReference>
<dbReference type="InterPro" id="IPR051534">
    <property type="entry name" value="CBASS_pafABC_assoc_protein"/>
</dbReference>
<proteinExistence type="predicted"/>
<dbReference type="EMBL" id="JAGINY010000001">
    <property type="protein sequence ID" value="MBP2332467.1"/>
    <property type="molecule type" value="Genomic_DNA"/>
</dbReference>
<organism evidence="3 4">
    <name type="scientific">Corynebacterium freneyi</name>
    <dbReference type="NCBI Taxonomy" id="134034"/>
    <lineage>
        <taxon>Bacteria</taxon>
        <taxon>Bacillati</taxon>
        <taxon>Actinomycetota</taxon>
        <taxon>Actinomycetes</taxon>
        <taxon>Mycobacteriales</taxon>
        <taxon>Corynebacteriaceae</taxon>
        <taxon>Corynebacterium</taxon>
    </lineage>
</organism>
<keyword evidence="4" id="KW-1185">Reference proteome</keyword>
<gene>
    <name evidence="3" type="ORF">JOF33_001166</name>
</gene>
<evidence type="ECO:0000259" key="2">
    <source>
        <dbReference type="Pfam" id="PF13280"/>
    </source>
</evidence>
<name>A0ABS4U735_9CORY</name>
<dbReference type="GO" id="GO:0000502">
    <property type="term" value="C:proteasome complex"/>
    <property type="evidence" value="ECO:0007669"/>
    <property type="project" value="UniProtKB-KW"/>
</dbReference>
<comment type="caution">
    <text evidence="3">The sequence shown here is derived from an EMBL/GenBank/DDBJ whole genome shotgun (WGS) entry which is preliminary data.</text>
</comment>
<feature type="region of interest" description="Disordered" evidence="1">
    <location>
        <begin position="334"/>
        <end position="365"/>
    </location>
</feature>
<dbReference type="InterPro" id="IPR026881">
    <property type="entry name" value="WYL_dom"/>
</dbReference>
<keyword evidence="3" id="KW-0647">Proteasome</keyword>
<evidence type="ECO:0000313" key="3">
    <source>
        <dbReference type="EMBL" id="MBP2332467.1"/>
    </source>
</evidence>
<accession>A0ABS4U735</accession>
<dbReference type="PANTHER" id="PTHR34580:SF3">
    <property type="entry name" value="PROTEIN PAFB"/>
    <property type="match status" value="1"/>
</dbReference>
<dbReference type="RefSeq" id="WP_209652848.1">
    <property type="nucleotide sequence ID" value="NZ_CP047357.1"/>
</dbReference>
<reference evidence="3 4" key="1">
    <citation type="submission" date="2021-03" db="EMBL/GenBank/DDBJ databases">
        <title>Sequencing the genomes of 1000 actinobacteria strains.</title>
        <authorList>
            <person name="Klenk H.-P."/>
        </authorList>
    </citation>
    <scope>NUCLEOTIDE SEQUENCE [LARGE SCALE GENOMIC DNA]</scope>
    <source>
        <strain evidence="3 4">DSM 44506</strain>
    </source>
</reference>
<dbReference type="Proteomes" id="UP001519305">
    <property type="component" value="Unassembled WGS sequence"/>
</dbReference>
<evidence type="ECO:0000256" key="1">
    <source>
        <dbReference type="SAM" id="MobiDB-lite"/>
    </source>
</evidence>
<sequence>MTPNPRTGAKADEPAKEQTFSAVRTRLVSLLLALADNPEGLRKDWILRTVRGYNTVAGDSADRYLRDDVPALAPGGITVTWDDNDILRLDRSTWRDEDPGFTEEEAGVLAMASQVAFNDESLGEVTRDAWAKLAPVAQRSNLVDGRGTIIFGDRITLDREQFAALNRATQPPRKRIEFFYAPQVFGEEVQRSIEPWQMVNLKGRLYVVGHDVDRDAVRVFRIARMRDITVTDVDAAQPFPDGDVQAIAERALNRGSAPLRAVVKLDDDSSPESCADVLASARELGDGRYEIGPLTTAELMDIGLEHAGDLIVEEPAEVRDDIVARLRAIVAADGGSPDAASTNATSTDTTSTNTGSTNTTGEEHR</sequence>
<dbReference type="Pfam" id="PF13280">
    <property type="entry name" value="WYL"/>
    <property type="match status" value="1"/>
</dbReference>